<evidence type="ECO:0000259" key="3">
    <source>
        <dbReference type="Pfam" id="PF23559"/>
    </source>
</evidence>
<reference evidence="4" key="1">
    <citation type="submission" date="2020-06" db="EMBL/GenBank/DDBJ databases">
        <authorList>
            <person name="Li T."/>
            <person name="Hu X."/>
            <person name="Zhang T."/>
            <person name="Song X."/>
            <person name="Zhang H."/>
            <person name="Dai N."/>
            <person name="Sheng W."/>
            <person name="Hou X."/>
            <person name="Wei L."/>
        </authorList>
    </citation>
    <scope>NUCLEOTIDE SEQUENCE</scope>
    <source>
        <strain evidence="4">G02</strain>
        <tissue evidence="4">Leaf</tissue>
    </source>
</reference>
<comment type="caution">
    <text evidence="4">The sequence shown here is derived from an EMBL/GenBank/DDBJ whole genome shotgun (WGS) entry which is preliminary data.</text>
</comment>
<dbReference type="InterPro" id="IPR044974">
    <property type="entry name" value="Disease_R_plants"/>
</dbReference>
<dbReference type="Gene3D" id="1.10.10.10">
    <property type="entry name" value="Winged helix-like DNA-binding domain superfamily/Winged helix DNA-binding domain"/>
    <property type="match status" value="1"/>
</dbReference>
<dbReference type="InterPro" id="IPR036388">
    <property type="entry name" value="WH-like_DNA-bd_sf"/>
</dbReference>
<dbReference type="Pfam" id="PF23559">
    <property type="entry name" value="WHD_DRP"/>
    <property type="match status" value="1"/>
</dbReference>
<keyword evidence="1" id="KW-0547">Nucleotide-binding</keyword>
<evidence type="ECO:0000256" key="2">
    <source>
        <dbReference type="ARBA" id="ARBA00022840"/>
    </source>
</evidence>
<dbReference type="PANTHER" id="PTHR23155">
    <property type="entry name" value="DISEASE RESISTANCE PROTEIN RP"/>
    <property type="match status" value="1"/>
</dbReference>
<dbReference type="AlphaFoldDB" id="A0AAW2TH86"/>
<evidence type="ECO:0000256" key="1">
    <source>
        <dbReference type="ARBA" id="ARBA00022741"/>
    </source>
</evidence>
<organism evidence="4">
    <name type="scientific">Sesamum radiatum</name>
    <name type="common">Black benniseed</name>
    <dbReference type="NCBI Taxonomy" id="300843"/>
    <lineage>
        <taxon>Eukaryota</taxon>
        <taxon>Viridiplantae</taxon>
        <taxon>Streptophyta</taxon>
        <taxon>Embryophyta</taxon>
        <taxon>Tracheophyta</taxon>
        <taxon>Spermatophyta</taxon>
        <taxon>Magnoliopsida</taxon>
        <taxon>eudicotyledons</taxon>
        <taxon>Gunneridae</taxon>
        <taxon>Pentapetalae</taxon>
        <taxon>asterids</taxon>
        <taxon>lamiids</taxon>
        <taxon>Lamiales</taxon>
        <taxon>Pedaliaceae</taxon>
        <taxon>Sesamum</taxon>
    </lineage>
</organism>
<protein>
    <submittedName>
        <fullName evidence="4">ToMV susceptible protein tm-2</fullName>
    </submittedName>
</protein>
<dbReference type="InterPro" id="IPR058922">
    <property type="entry name" value="WHD_DRP"/>
</dbReference>
<sequence>MFPADHEIFVSDLLSMWIMEKLIIKIDGPRMQENIVDANIDKLISRNLIQVSTTRLDGRVRSVCIHDLLHSLCIQLAEDNNFFCTLNKLKAVGTAAIVRRITCNSNEHADENFGVPRKIRSLLCFRGSHEVLLNLLKRNASDLRFLRNLIIEIEGGKAIHLPNEIANLSGLSYLKLKAYLASGIPSGICCMKNLLTLEVIQQLLILSIFQAVF</sequence>
<dbReference type="EMBL" id="JACGWJ010000008">
    <property type="protein sequence ID" value="KAL0404087.1"/>
    <property type="molecule type" value="Genomic_DNA"/>
</dbReference>
<name>A0AAW2TH86_SESRA</name>
<proteinExistence type="predicted"/>
<dbReference type="PANTHER" id="PTHR23155:SF1238">
    <property type="entry name" value="TOMV SUSCEPTIBLE PROTEIN TM-2"/>
    <property type="match status" value="1"/>
</dbReference>
<dbReference type="GO" id="GO:0098542">
    <property type="term" value="P:defense response to other organism"/>
    <property type="evidence" value="ECO:0007669"/>
    <property type="project" value="TreeGrafter"/>
</dbReference>
<gene>
    <name evidence="4" type="ORF">Sradi_2049500</name>
</gene>
<reference evidence="4" key="2">
    <citation type="journal article" date="2024" name="Plant">
        <title>Genomic evolution and insights into agronomic trait innovations of Sesamum species.</title>
        <authorList>
            <person name="Miao H."/>
            <person name="Wang L."/>
            <person name="Qu L."/>
            <person name="Liu H."/>
            <person name="Sun Y."/>
            <person name="Le M."/>
            <person name="Wang Q."/>
            <person name="Wei S."/>
            <person name="Zheng Y."/>
            <person name="Lin W."/>
            <person name="Duan Y."/>
            <person name="Cao H."/>
            <person name="Xiong S."/>
            <person name="Wang X."/>
            <person name="Wei L."/>
            <person name="Li C."/>
            <person name="Ma Q."/>
            <person name="Ju M."/>
            <person name="Zhao R."/>
            <person name="Li G."/>
            <person name="Mu C."/>
            <person name="Tian Q."/>
            <person name="Mei H."/>
            <person name="Zhang T."/>
            <person name="Gao T."/>
            <person name="Zhang H."/>
        </authorList>
    </citation>
    <scope>NUCLEOTIDE SEQUENCE</scope>
    <source>
        <strain evidence="4">G02</strain>
    </source>
</reference>
<evidence type="ECO:0000313" key="4">
    <source>
        <dbReference type="EMBL" id="KAL0404087.1"/>
    </source>
</evidence>
<keyword evidence="2" id="KW-0067">ATP-binding</keyword>
<feature type="domain" description="Disease resistance protein winged helix" evidence="3">
    <location>
        <begin position="1"/>
        <end position="72"/>
    </location>
</feature>
<accession>A0AAW2TH86</accession>